<dbReference type="SUPFAM" id="SSF57701">
    <property type="entry name" value="Zn2/Cys6 DNA-binding domain"/>
    <property type="match status" value="1"/>
</dbReference>
<dbReference type="GO" id="GO:0000981">
    <property type="term" value="F:DNA-binding transcription factor activity, RNA polymerase II-specific"/>
    <property type="evidence" value="ECO:0007669"/>
    <property type="project" value="InterPro"/>
</dbReference>
<gene>
    <name evidence="5" type="ORF">OIDMADRAFT_65474</name>
</gene>
<evidence type="ECO:0000259" key="4">
    <source>
        <dbReference type="PROSITE" id="PS50048"/>
    </source>
</evidence>
<reference evidence="5 6" key="1">
    <citation type="submission" date="2014-04" db="EMBL/GenBank/DDBJ databases">
        <authorList>
            <consortium name="DOE Joint Genome Institute"/>
            <person name="Kuo A."/>
            <person name="Martino E."/>
            <person name="Perotto S."/>
            <person name="Kohler A."/>
            <person name="Nagy L.G."/>
            <person name="Floudas D."/>
            <person name="Copeland A."/>
            <person name="Barry K.W."/>
            <person name="Cichocki N."/>
            <person name="Veneault-Fourrey C."/>
            <person name="LaButti K."/>
            <person name="Lindquist E.A."/>
            <person name="Lipzen A."/>
            <person name="Lundell T."/>
            <person name="Morin E."/>
            <person name="Murat C."/>
            <person name="Sun H."/>
            <person name="Tunlid A."/>
            <person name="Henrissat B."/>
            <person name="Grigoriev I.V."/>
            <person name="Hibbett D.S."/>
            <person name="Martin F."/>
            <person name="Nordberg H.P."/>
            <person name="Cantor M.N."/>
            <person name="Hua S.X."/>
        </authorList>
    </citation>
    <scope>NUCLEOTIDE SEQUENCE [LARGE SCALE GENOMIC DNA]</scope>
    <source>
        <strain evidence="5 6">Zn</strain>
    </source>
</reference>
<keyword evidence="6" id="KW-1185">Reference proteome</keyword>
<dbReference type="STRING" id="913774.A0A0C3H2X6"/>
<reference evidence="6" key="2">
    <citation type="submission" date="2015-01" db="EMBL/GenBank/DDBJ databases">
        <title>Evolutionary Origins and Diversification of the Mycorrhizal Mutualists.</title>
        <authorList>
            <consortium name="DOE Joint Genome Institute"/>
            <consortium name="Mycorrhizal Genomics Consortium"/>
            <person name="Kohler A."/>
            <person name="Kuo A."/>
            <person name="Nagy L.G."/>
            <person name="Floudas D."/>
            <person name="Copeland A."/>
            <person name="Barry K.W."/>
            <person name="Cichocki N."/>
            <person name="Veneault-Fourrey C."/>
            <person name="LaButti K."/>
            <person name="Lindquist E.A."/>
            <person name="Lipzen A."/>
            <person name="Lundell T."/>
            <person name="Morin E."/>
            <person name="Murat C."/>
            <person name="Riley R."/>
            <person name="Ohm R."/>
            <person name="Sun H."/>
            <person name="Tunlid A."/>
            <person name="Henrissat B."/>
            <person name="Grigoriev I.V."/>
            <person name="Hibbett D.S."/>
            <person name="Martin F."/>
        </authorList>
    </citation>
    <scope>NUCLEOTIDE SEQUENCE [LARGE SCALE GENOMIC DNA]</scope>
    <source>
        <strain evidence="6">Zn</strain>
    </source>
</reference>
<dbReference type="InterPro" id="IPR007219">
    <property type="entry name" value="XnlR_reg_dom"/>
</dbReference>
<dbReference type="HOGENOM" id="CLU_004083_7_1_1"/>
<name>A0A0C3H2X6_OIDMZ</name>
<dbReference type="InterPro" id="IPR001138">
    <property type="entry name" value="Zn2Cys6_DnaBD"/>
</dbReference>
<dbReference type="EMBL" id="KN832883">
    <property type="protein sequence ID" value="KIM96896.1"/>
    <property type="molecule type" value="Genomic_DNA"/>
</dbReference>
<dbReference type="GO" id="GO:0008270">
    <property type="term" value="F:zinc ion binding"/>
    <property type="evidence" value="ECO:0007669"/>
    <property type="project" value="InterPro"/>
</dbReference>
<dbReference type="Proteomes" id="UP000054321">
    <property type="component" value="Unassembled WGS sequence"/>
</dbReference>
<keyword evidence="3" id="KW-0539">Nucleus</keyword>
<dbReference type="Pfam" id="PF04082">
    <property type="entry name" value="Fungal_trans"/>
    <property type="match status" value="1"/>
</dbReference>
<dbReference type="SMART" id="SM00066">
    <property type="entry name" value="GAL4"/>
    <property type="match status" value="1"/>
</dbReference>
<dbReference type="GO" id="GO:0005634">
    <property type="term" value="C:nucleus"/>
    <property type="evidence" value="ECO:0007669"/>
    <property type="project" value="UniProtKB-SubCell"/>
</dbReference>
<dbReference type="CDD" id="cd00067">
    <property type="entry name" value="GAL4"/>
    <property type="match status" value="1"/>
</dbReference>
<dbReference type="InParanoid" id="A0A0C3H2X6"/>
<dbReference type="PROSITE" id="PS00463">
    <property type="entry name" value="ZN2_CY6_FUNGAL_1"/>
    <property type="match status" value="1"/>
</dbReference>
<comment type="subcellular location">
    <subcellularLocation>
        <location evidence="1">Nucleus</location>
    </subcellularLocation>
</comment>
<accession>A0A0C3H2X6</accession>
<evidence type="ECO:0000256" key="2">
    <source>
        <dbReference type="ARBA" id="ARBA00022723"/>
    </source>
</evidence>
<feature type="non-terminal residue" evidence="5">
    <location>
        <position position="639"/>
    </location>
</feature>
<dbReference type="PANTHER" id="PTHR31001:SF50">
    <property type="entry name" value="ZN(II)2CYS6 TRANSCRIPTION FACTOR (EUROFUNG)"/>
    <property type="match status" value="1"/>
</dbReference>
<organism evidence="5 6">
    <name type="scientific">Oidiodendron maius (strain Zn)</name>
    <dbReference type="NCBI Taxonomy" id="913774"/>
    <lineage>
        <taxon>Eukaryota</taxon>
        <taxon>Fungi</taxon>
        <taxon>Dikarya</taxon>
        <taxon>Ascomycota</taxon>
        <taxon>Pezizomycotina</taxon>
        <taxon>Leotiomycetes</taxon>
        <taxon>Leotiomycetes incertae sedis</taxon>
        <taxon>Myxotrichaceae</taxon>
        <taxon>Oidiodendron</taxon>
    </lineage>
</organism>
<keyword evidence="2" id="KW-0479">Metal-binding</keyword>
<dbReference type="GO" id="GO:0006351">
    <property type="term" value="P:DNA-templated transcription"/>
    <property type="evidence" value="ECO:0007669"/>
    <property type="project" value="InterPro"/>
</dbReference>
<evidence type="ECO:0000256" key="1">
    <source>
        <dbReference type="ARBA" id="ARBA00004123"/>
    </source>
</evidence>
<evidence type="ECO:0000256" key="3">
    <source>
        <dbReference type="ARBA" id="ARBA00023242"/>
    </source>
</evidence>
<evidence type="ECO:0000313" key="5">
    <source>
        <dbReference type="EMBL" id="KIM96896.1"/>
    </source>
</evidence>
<dbReference type="Pfam" id="PF00172">
    <property type="entry name" value="Zn_clus"/>
    <property type="match status" value="1"/>
</dbReference>
<sequence>PQLSCELCRERKVKCDKLEPCTNCISSGVICVPIHRLRLPRGVHARSRRASPPAPTVHVKAHSTNAELNENSLSKCIQRLESLVDSLGSTTTRAECISSGYNQRQSIKSSPISNVTPVHASPRASEAAISRGGQKQTILIPQPDHSWADLVDEISELHDETTSNEEDEHNPQQLYSTQANLTDSGIGVLGLGALCDTPLIPNHFTPRVSVSVSQMCLVYLRQVDPVIKILHRPSLQGWLVRGEGYLGYPSGHASVDALSAAVCYSAASSMTENQCHASFHTNKSTVVADYRKACEAAMQRADLLATRDITVLQAFVLYLIARRSEDRSRAVWTLIAVAVSIAKSLCIYRDPEMAAGREESFFDQQMRRRLWLTTCLIDFQASFGLTSEPLISLEEATSSFVLPRHVNDADFDHTTQYPIPVREGLTDTTFALVTYHAQLSGRLLNSVAVEKSRTENFGIANGQHAASTSSNNASNIEAERQQHAQRFKQEALKLLHFCDPESSPYAWFTWHGTQCILAGVQLFELRPLQWARIGEPVPLQSAEDDSELLQLTLRFLEKAQLMLTDPRGEGFRWYIVVPWHALAIAIAQCYVCTDTALVRQVWPLIEASYHHLEIATAKSASGMQQHPLGKLMHQTREKL</sequence>
<proteinExistence type="predicted"/>
<dbReference type="AlphaFoldDB" id="A0A0C3H2X6"/>
<feature type="domain" description="Zn(2)-C6 fungal-type" evidence="4">
    <location>
        <begin position="4"/>
        <end position="32"/>
    </location>
</feature>
<dbReference type="GO" id="GO:0003677">
    <property type="term" value="F:DNA binding"/>
    <property type="evidence" value="ECO:0007669"/>
    <property type="project" value="InterPro"/>
</dbReference>
<feature type="non-terminal residue" evidence="5">
    <location>
        <position position="1"/>
    </location>
</feature>
<dbReference type="InterPro" id="IPR050613">
    <property type="entry name" value="Sec_Metabolite_Reg"/>
</dbReference>
<evidence type="ECO:0000313" key="6">
    <source>
        <dbReference type="Proteomes" id="UP000054321"/>
    </source>
</evidence>
<dbReference type="PANTHER" id="PTHR31001">
    <property type="entry name" value="UNCHARACTERIZED TRANSCRIPTIONAL REGULATORY PROTEIN"/>
    <property type="match status" value="1"/>
</dbReference>
<protein>
    <recommendedName>
        <fullName evidence="4">Zn(2)-C6 fungal-type domain-containing protein</fullName>
    </recommendedName>
</protein>
<dbReference type="Gene3D" id="4.10.240.10">
    <property type="entry name" value="Zn(2)-C6 fungal-type DNA-binding domain"/>
    <property type="match status" value="1"/>
</dbReference>
<dbReference type="OrthoDB" id="424974at2759"/>
<dbReference type="InterPro" id="IPR036864">
    <property type="entry name" value="Zn2-C6_fun-type_DNA-bd_sf"/>
</dbReference>
<dbReference type="PROSITE" id="PS50048">
    <property type="entry name" value="ZN2_CY6_FUNGAL_2"/>
    <property type="match status" value="1"/>
</dbReference>
<dbReference type="CDD" id="cd12148">
    <property type="entry name" value="fungal_TF_MHR"/>
    <property type="match status" value="1"/>
</dbReference>